<comment type="caution">
    <text evidence="7">The sequence shown here is derived from an EMBL/GenBank/DDBJ whole genome shotgun (WGS) entry which is preliminary data.</text>
</comment>
<feature type="compositionally biased region" description="Basic and acidic residues" evidence="5">
    <location>
        <begin position="1159"/>
        <end position="1180"/>
    </location>
</feature>
<name>A0A167YAF6_9HYPO</name>
<dbReference type="PANTHER" id="PTHR44533">
    <property type="entry name" value="DEAD/H RNA HELICASE, PUTATIVE-RELATED"/>
    <property type="match status" value="1"/>
</dbReference>
<evidence type="ECO:0000259" key="6">
    <source>
        <dbReference type="PROSITE" id="PS51192"/>
    </source>
</evidence>
<dbReference type="Pfam" id="PF00270">
    <property type="entry name" value="DEAD"/>
    <property type="match status" value="1"/>
</dbReference>
<dbReference type="InterPro" id="IPR011545">
    <property type="entry name" value="DEAD/DEAH_box_helicase_dom"/>
</dbReference>
<evidence type="ECO:0000256" key="3">
    <source>
        <dbReference type="ARBA" id="ARBA00022806"/>
    </source>
</evidence>
<keyword evidence="8" id="KW-1185">Reference proteome</keyword>
<dbReference type="Gene3D" id="3.40.50.300">
    <property type="entry name" value="P-loop containing nucleotide triphosphate hydrolases"/>
    <property type="match status" value="1"/>
</dbReference>
<keyword evidence="3 7" id="KW-0347">Helicase</keyword>
<keyword evidence="2" id="KW-0378">Hydrolase</keyword>
<keyword evidence="1" id="KW-0547">Nucleotide-binding</keyword>
<feature type="region of interest" description="Disordered" evidence="5">
    <location>
        <begin position="1142"/>
        <end position="1180"/>
    </location>
</feature>
<dbReference type="PROSITE" id="PS51192">
    <property type="entry name" value="HELICASE_ATP_BIND_1"/>
    <property type="match status" value="1"/>
</dbReference>
<evidence type="ECO:0000256" key="1">
    <source>
        <dbReference type="ARBA" id="ARBA00022741"/>
    </source>
</evidence>
<evidence type="ECO:0000313" key="8">
    <source>
        <dbReference type="Proteomes" id="UP000078544"/>
    </source>
</evidence>
<dbReference type="CDD" id="cd18025">
    <property type="entry name" value="DEXHc_DDX60"/>
    <property type="match status" value="1"/>
</dbReference>
<dbReference type="PANTHER" id="PTHR44533:SF4">
    <property type="entry name" value="DEAD_H RNA HELICASE, PUTATIVE-RELATED"/>
    <property type="match status" value="1"/>
</dbReference>
<keyword evidence="4" id="KW-0067">ATP-binding</keyword>
<proteinExistence type="predicted"/>
<dbReference type="GO" id="GO:0003676">
    <property type="term" value="F:nucleic acid binding"/>
    <property type="evidence" value="ECO:0007669"/>
    <property type="project" value="InterPro"/>
</dbReference>
<dbReference type="EMBL" id="AZGY01000019">
    <property type="protein sequence ID" value="KZZ91064.1"/>
    <property type="molecule type" value="Genomic_DNA"/>
</dbReference>
<dbReference type="Proteomes" id="UP000078544">
    <property type="component" value="Unassembled WGS sequence"/>
</dbReference>
<dbReference type="OrthoDB" id="2320933at2759"/>
<dbReference type="SUPFAM" id="SSF52540">
    <property type="entry name" value="P-loop containing nucleoside triphosphate hydrolases"/>
    <property type="match status" value="1"/>
</dbReference>
<organism evidence="7 8">
    <name type="scientific">Moelleriella libera RCEF 2490</name>
    <dbReference type="NCBI Taxonomy" id="1081109"/>
    <lineage>
        <taxon>Eukaryota</taxon>
        <taxon>Fungi</taxon>
        <taxon>Dikarya</taxon>
        <taxon>Ascomycota</taxon>
        <taxon>Pezizomycotina</taxon>
        <taxon>Sordariomycetes</taxon>
        <taxon>Hypocreomycetidae</taxon>
        <taxon>Hypocreales</taxon>
        <taxon>Clavicipitaceae</taxon>
        <taxon>Moelleriella</taxon>
    </lineage>
</organism>
<sequence length="1180" mass="132931">MHADDASLTILRELNENLIPLRIDLVGDFAGKSLLAIHGESLLSHCVSEANVDFTDGFQLLHAVHAFETFLCNLKQRGCIFHVLWFDNHQELALPLQADKKHRYKYLWARAALIEHLRSPKGRCNLLLDDSSKEAGTRAPMSFVFPAIRSETFTRYTRNHCLQLVMCSRSGLTKSHLDDNPQDISRLVPNFLFASEGFSLAFVDDVEFRSSKIYAHVVNSPKFAVPSEISEVIVRPAPCINDEDVSSLIDKWVMRQGDPRGLSGLDVRQDIALAACVSILKANPGDATERRVAAFLVHTSMLEGGDLAQRSFGQFPRELDGEDEKFLEGISNVAIALIRHWTHSRHGTNANLRVYDLVDGRLFMHVLQSLDSINLIVDVRANGRVIEGLVGADVLRHLPDHGLPTNDTICVQSIAQRRVNLAVLPFTHPNLDPFLEEVKLRTDQQKYDATNSKVFRELTHWHNARKAVDPKHTPKPTAWWTRKKNQRLMTNIRDYALSLSGKNIDRETIVAQGSQGNGRDSDKVKKANLRHKKGDVVPGKTETVAISRSTPKSGTMKALETAQTFKAMQEEDRNLNASNGLLQRCRSLDQVESTVKRYLEAKRYLEDRPVAEKCTIGGELSLYICQTLAASLGDSLTGERGLGIIGLIYSHVVEMCKFQLTVETVRRLKQLASVLHLPLPPMNCHISNKRALPFSYKSPNQKSLAGLSADNTDRQFLLEYCGPYLERSFESAPDPRVSFQPDAWQRRVLDAIDEDKSLFVVAPTSAGKTFISFYAMRKILQGSDDGVLVYVAPTKALVNQIAAEIQARFSKKYSNGGRSVWAVHTRDYRINDPSGCQILVTVPHILQIMLLAPFNAHKARPWSLRVKRIIFDEVHCIGQAEDGIIWEQLLLLAPCPLIALSATVGNPDQFKDWLGAVQKSKGFELEMVVHSSRYSDLRKFIYQPPALGSFAGFQPIERLPVPGLDADDCNSDRFVFVHPVGSIVNKSNTILEDISLEPRDCLRLWQVMDKHKTDTYPLNRKLDPDLALPNVMRKSDVSKWEADLKCQLSQWMMDADSPFDKVRRDLAVNASPSIERMIESTFDLLHDLRSRGALPAILFNYSRDDCEKILFCVLGRLESAEQTYRETSPEWKRKMNRYELREAQKAKKQAKVPKVSVARRGDRDDGELSGKLDVLRENAD</sequence>
<dbReference type="GO" id="GO:0016787">
    <property type="term" value="F:hydrolase activity"/>
    <property type="evidence" value="ECO:0007669"/>
    <property type="project" value="UniProtKB-KW"/>
</dbReference>
<dbReference type="GO" id="GO:0005737">
    <property type="term" value="C:cytoplasm"/>
    <property type="evidence" value="ECO:0007669"/>
    <property type="project" value="TreeGrafter"/>
</dbReference>
<evidence type="ECO:0000256" key="2">
    <source>
        <dbReference type="ARBA" id="ARBA00022801"/>
    </source>
</evidence>
<feature type="domain" description="Helicase ATP-binding" evidence="6">
    <location>
        <begin position="749"/>
        <end position="922"/>
    </location>
</feature>
<dbReference type="GO" id="GO:0004386">
    <property type="term" value="F:helicase activity"/>
    <property type="evidence" value="ECO:0007669"/>
    <property type="project" value="UniProtKB-KW"/>
</dbReference>
<dbReference type="InterPro" id="IPR052431">
    <property type="entry name" value="SKI2_subfamily_helicases"/>
</dbReference>
<accession>A0A167YAF6</accession>
<reference evidence="7 8" key="1">
    <citation type="journal article" date="2016" name="Genome Biol. Evol.">
        <title>Divergent and convergent evolution of fungal pathogenicity.</title>
        <authorList>
            <person name="Shang Y."/>
            <person name="Xiao G."/>
            <person name="Zheng P."/>
            <person name="Cen K."/>
            <person name="Zhan S."/>
            <person name="Wang C."/>
        </authorList>
    </citation>
    <scope>NUCLEOTIDE SEQUENCE [LARGE SCALE GENOMIC DNA]</scope>
    <source>
        <strain evidence="7 8">RCEF 2490</strain>
    </source>
</reference>
<dbReference type="STRING" id="1081109.A0A167YAF6"/>
<evidence type="ECO:0000256" key="5">
    <source>
        <dbReference type="SAM" id="MobiDB-lite"/>
    </source>
</evidence>
<gene>
    <name evidence="7" type="ORF">AAL_06805</name>
</gene>
<dbReference type="InterPro" id="IPR027417">
    <property type="entry name" value="P-loop_NTPase"/>
</dbReference>
<evidence type="ECO:0000313" key="7">
    <source>
        <dbReference type="EMBL" id="KZZ91064.1"/>
    </source>
</evidence>
<dbReference type="SMART" id="SM00487">
    <property type="entry name" value="DEXDc"/>
    <property type="match status" value="1"/>
</dbReference>
<dbReference type="AlphaFoldDB" id="A0A167YAF6"/>
<dbReference type="GO" id="GO:0005524">
    <property type="term" value="F:ATP binding"/>
    <property type="evidence" value="ECO:0007669"/>
    <property type="project" value="UniProtKB-KW"/>
</dbReference>
<dbReference type="InterPro" id="IPR014001">
    <property type="entry name" value="Helicase_ATP-bd"/>
</dbReference>
<dbReference type="FunFam" id="3.40.50.300:FF:001039">
    <property type="entry name" value="ATP-dependent RNA helicase DDX60"/>
    <property type="match status" value="1"/>
</dbReference>
<evidence type="ECO:0000256" key="4">
    <source>
        <dbReference type="ARBA" id="ARBA00022840"/>
    </source>
</evidence>
<protein>
    <submittedName>
        <fullName evidence="7">DEAD-like helicase</fullName>
    </submittedName>
</protein>